<dbReference type="AlphaFoldDB" id="A0AAW1TYT7"/>
<accession>A0AAW1TYT7</accession>
<organism evidence="2 3">
    <name type="scientific">Henosepilachna vigintioctopunctata</name>
    <dbReference type="NCBI Taxonomy" id="420089"/>
    <lineage>
        <taxon>Eukaryota</taxon>
        <taxon>Metazoa</taxon>
        <taxon>Ecdysozoa</taxon>
        <taxon>Arthropoda</taxon>
        <taxon>Hexapoda</taxon>
        <taxon>Insecta</taxon>
        <taxon>Pterygota</taxon>
        <taxon>Neoptera</taxon>
        <taxon>Endopterygota</taxon>
        <taxon>Coleoptera</taxon>
        <taxon>Polyphaga</taxon>
        <taxon>Cucujiformia</taxon>
        <taxon>Coccinelloidea</taxon>
        <taxon>Coccinellidae</taxon>
        <taxon>Epilachninae</taxon>
        <taxon>Epilachnini</taxon>
        <taxon>Henosepilachna</taxon>
    </lineage>
</organism>
<feature type="compositionally biased region" description="Basic and acidic residues" evidence="1">
    <location>
        <begin position="39"/>
        <end position="54"/>
    </location>
</feature>
<comment type="caution">
    <text evidence="2">The sequence shown here is derived from an EMBL/GenBank/DDBJ whole genome shotgun (WGS) entry which is preliminary data.</text>
</comment>
<protein>
    <submittedName>
        <fullName evidence="2">Uncharacterized protein</fullName>
    </submittedName>
</protein>
<evidence type="ECO:0000313" key="3">
    <source>
        <dbReference type="Proteomes" id="UP001431783"/>
    </source>
</evidence>
<keyword evidence="3" id="KW-1185">Reference proteome</keyword>
<dbReference type="Proteomes" id="UP001431783">
    <property type="component" value="Unassembled WGS sequence"/>
</dbReference>
<reference evidence="2 3" key="1">
    <citation type="submission" date="2023-03" db="EMBL/GenBank/DDBJ databases">
        <title>Genome insight into feeding habits of ladybird beetles.</title>
        <authorList>
            <person name="Li H.-S."/>
            <person name="Huang Y.-H."/>
            <person name="Pang H."/>
        </authorList>
    </citation>
    <scope>NUCLEOTIDE SEQUENCE [LARGE SCALE GENOMIC DNA]</scope>
    <source>
        <strain evidence="2">SYSU_2023b</strain>
        <tissue evidence="2">Whole body</tissue>
    </source>
</reference>
<proteinExistence type="predicted"/>
<dbReference type="EMBL" id="JARQZJ010000033">
    <property type="protein sequence ID" value="KAK9875438.1"/>
    <property type="molecule type" value="Genomic_DNA"/>
</dbReference>
<sequence>MAEDEAIFDPTLKKKKKETTFDIDAALAEGNANETSEIGNRELESKEDENRQKDDDVEYVDLDLDFTKKKRKKRVNVISIKFTSFGRKRYKD</sequence>
<evidence type="ECO:0000313" key="2">
    <source>
        <dbReference type="EMBL" id="KAK9875438.1"/>
    </source>
</evidence>
<gene>
    <name evidence="2" type="ORF">WA026_007831</name>
</gene>
<feature type="region of interest" description="Disordered" evidence="1">
    <location>
        <begin position="28"/>
        <end position="54"/>
    </location>
</feature>
<evidence type="ECO:0000256" key="1">
    <source>
        <dbReference type="SAM" id="MobiDB-lite"/>
    </source>
</evidence>
<name>A0AAW1TYT7_9CUCU</name>